<dbReference type="PANTHER" id="PTHR43007:SF1">
    <property type="entry name" value="2-PHOSPHO-L-LACTATE TRANSFERASE"/>
    <property type="match status" value="1"/>
</dbReference>
<protein>
    <submittedName>
        <fullName evidence="3">LPPG:FO 2-phospho-L-lactate transferase F420 biosynthesis enzyme CofD</fullName>
    </submittedName>
</protein>
<dbReference type="GO" id="GO:0000287">
    <property type="term" value="F:magnesium ion binding"/>
    <property type="evidence" value="ECO:0007669"/>
    <property type="project" value="InterPro"/>
</dbReference>
<dbReference type="InParanoid" id="A0A1Q6DXQ8"/>
<dbReference type="STRING" id="1903181.BTN85_1666"/>
<dbReference type="FunCoup" id="A0A1Q6DXQ8">
    <property type="interactions" value="78"/>
</dbReference>
<proteinExistence type="inferred from homology"/>
<comment type="caution">
    <text evidence="3">The sequence shown here is derived from an EMBL/GenBank/DDBJ whole genome shotgun (WGS) entry which is preliminary data.</text>
</comment>
<organism evidence="3 4">
    <name type="scientific">Methanohalarchaeum thermophilum</name>
    <dbReference type="NCBI Taxonomy" id="1903181"/>
    <lineage>
        <taxon>Archaea</taxon>
        <taxon>Methanobacteriati</taxon>
        <taxon>Methanobacteriota</taxon>
        <taxon>Methanonatronarchaeia</taxon>
        <taxon>Methanonatronarchaeales</taxon>
        <taxon>Methanonatronarchaeaceae</taxon>
        <taxon>Candidatus Methanohalarchaeum</taxon>
    </lineage>
</organism>
<dbReference type="EMBL" id="MSDW01000001">
    <property type="protein sequence ID" value="OKY79159.1"/>
    <property type="molecule type" value="Genomic_DNA"/>
</dbReference>
<dbReference type="InterPro" id="IPR002882">
    <property type="entry name" value="CofD"/>
</dbReference>
<name>A0A1Q6DXQ8_METT1</name>
<keyword evidence="1 3" id="KW-0808">Transferase</keyword>
<dbReference type="HAMAP" id="MF_01257">
    <property type="entry name" value="CofD"/>
    <property type="match status" value="1"/>
</dbReference>
<reference evidence="3" key="1">
    <citation type="submission" date="2016-12" db="EMBL/GenBank/DDBJ databases">
        <title>Discovery of methanogenic haloarchaea.</title>
        <authorList>
            <person name="Sorokin D.Y."/>
            <person name="Makarova K.S."/>
            <person name="Abbas B."/>
            <person name="Ferrer M."/>
            <person name="Golyshin P.N."/>
        </authorList>
    </citation>
    <scope>NUCLEOTIDE SEQUENCE [LARGE SCALE GENOMIC DNA]</scope>
    <source>
        <strain evidence="3">HMET1</strain>
    </source>
</reference>
<dbReference type="SUPFAM" id="SSF142338">
    <property type="entry name" value="CofD-like"/>
    <property type="match status" value="1"/>
</dbReference>
<dbReference type="Proteomes" id="UP000185744">
    <property type="component" value="Unassembled WGS sequence"/>
</dbReference>
<dbReference type="GO" id="GO:0043743">
    <property type="term" value="F:LPPG:FO 2-phospho-L-lactate transferase activity"/>
    <property type="evidence" value="ECO:0007669"/>
    <property type="project" value="InterPro"/>
</dbReference>
<dbReference type="Pfam" id="PF01933">
    <property type="entry name" value="CofD"/>
    <property type="match status" value="1"/>
</dbReference>
<dbReference type="AlphaFoldDB" id="A0A1Q6DXQ8"/>
<dbReference type="PANTHER" id="PTHR43007">
    <property type="entry name" value="2-PHOSPHO-L-LACTATE TRANSFERASE"/>
    <property type="match status" value="1"/>
</dbReference>
<dbReference type="Gene3D" id="3.40.50.10680">
    <property type="entry name" value="CofD-like domains"/>
    <property type="match status" value="1"/>
</dbReference>
<dbReference type="InterPro" id="IPR010115">
    <property type="entry name" value="FbiA/CofD"/>
</dbReference>
<dbReference type="NCBIfam" id="TIGR01819">
    <property type="entry name" value="F420_cofD"/>
    <property type="match status" value="1"/>
</dbReference>
<dbReference type="CDD" id="cd07186">
    <property type="entry name" value="CofD_like"/>
    <property type="match status" value="1"/>
</dbReference>
<sequence length="299" mass="33783">MLFLSGGTGTPKLLRGFKSVIDESEIKVVVNTADDIKLSGNLICPDIDSVLYTLAGIIDDEKWWGIEGDTFVTHNYLNEYDESEFMKIGDRDRATHIARTKLLNMGKSLTETTEIMADRMNIKATITPMTDDEVSTYIKTGEKGELHFQRWWVQNQGKGKIEEINFKGLEKASPSSKFKKMLKEEKKLIIGPSNPITSIYPIISLGDIRERLRNEVEVVAISPMIGEEPVSGPARKLMEEFGLEPNSNGILSFYQDFLDTLIVDEKDLNPPRNCITLDTLMNNPKKEIKLAEAIYEEIM</sequence>
<evidence type="ECO:0000256" key="1">
    <source>
        <dbReference type="ARBA" id="ARBA00022679"/>
    </source>
</evidence>
<evidence type="ECO:0000256" key="2">
    <source>
        <dbReference type="ARBA" id="ARBA00022842"/>
    </source>
</evidence>
<keyword evidence="2" id="KW-0460">Magnesium</keyword>
<evidence type="ECO:0000313" key="3">
    <source>
        <dbReference type="EMBL" id="OKY79159.1"/>
    </source>
</evidence>
<dbReference type="InterPro" id="IPR038136">
    <property type="entry name" value="CofD-like_dom_sf"/>
</dbReference>
<dbReference type="Gene3D" id="1.10.8.240">
    <property type="entry name" value="CofD-like domain"/>
    <property type="match status" value="1"/>
</dbReference>
<accession>A0A1Q6DXQ8</accession>
<evidence type="ECO:0000313" key="4">
    <source>
        <dbReference type="Proteomes" id="UP000185744"/>
    </source>
</evidence>
<keyword evidence="4" id="KW-1185">Reference proteome</keyword>
<gene>
    <name evidence="3" type="ORF">BTN85_1666</name>
</gene>